<dbReference type="Proteomes" id="UP000011083">
    <property type="component" value="Unassembled WGS sequence"/>
</dbReference>
<dbReference type="GO" id="GO:0005737">
    <property type="term" value="C:cytoplasm"/>
    <property type="evidence" value="ECO:0007669"/>
    <property type="project" value="TreeGrafter"/>
</dbReference>
<dbReference type="OrthoDB" id="2154311at2759"/>
<feature type="region of interest" description="Disordered" evidence="13">
    <location>
        <begin position="252"/>
        <end position="303"/>
    </location>
</feature>
<keyword evidence="8" id="KW-0460">Magnesium</keyword>
<dbReference type="KEGG" id="acan:ACA1_362270"/>
<keyword evidence="4" id="KW-0489">Methyltransferase</keyword>
<evidence type="ECO:0000256" key="8">
    <source>
        <dbReference type="ARBA" id="ARBA00022842"/>
    </source>
</evidence>
<evidence type="ECO:0000256" key="9">
    <source>
        <dbReference type="ARBA" id="ARBA00022884"/>
    </source>
</evidence>
<accession>L8GF99</accession>
<reference evidence="14 15" key="1">
    <citation type="journal article" date="2013" name="Genome Biol.">
        <title>Genome of Acanthamoeba castellanii highlights extensive lateral gene transfer and early evolution of tyrosine kinase signaling.</title>
        <authorList>
            <person name="Clarke M."/>
            <person name="Lohan A.J."/>
            <person name="Liu B."/>
            <person name="Lagkouvardos I."/>
            <person name="Roy S."/>
            <person name="Zafar N."/>
            <person name="Bertelli C."/>
            <person name="Schilde C."/>
            <person name="Kianianmomeni A."/>
            <person name="Burglin T.R."/>
            <person name="Frech C."/>
            <person name="Turcotte B."/>
            <person name="Kopec K.O."/>
            <person name="Synnott J.M."/>
            <person name="Choo C."/>
            <person name="Paponov I."/>
            <person name="Finkler A."/>
            <person name="Soon Heng Tan C."/>
            <person name="Hutchins A.P."/>
            <person name="Weinmeier T."/>
            <person name="Rattei T."/>
            <person name="Chu J.S."/>
            <person name="Gimenez G."/>
            <person name="Irimia M."/>
            <person name="Rigden D.J."/>
            <person name="Fitzpatrick D.A."/>
            <person name="Lorenzo-Morales J."/>
            <person name="Bateman A."/>
            <person name="Chiu C.H."/>
            <person name="Tang P."/>
            <person name="Hegemann P."/>
            <person name="Fromm H."/>
            <person name="Raoult D."/>
            <person name="Greub G."/>
            <person name="Miranda-Saavedra D."/>
            <person name="Chen N."/>
            <person name="Nash P."/>
            <person name="Ginger M.L."/>
            <person name="Horn M."/>
            <person name="Schaap P."/>
            <person name="Caler L."/>
            <person name="Loftus B."/>
        </authorList>
    </citation>
    <scope>NUCLEOTIDE SEQUENCE [LARGE SCALE GENOMIC DNA]</scope>
    <source>
        <strain evidence="14 15">Neff</strain>
    </source>
</reference>
<proteinExistence type="inferred from homology"/>
<dbReference type="GO" id="GO:0030422">
    <property type="term" value="P:siRNA processing"/>
    <property type="evidence" value="ECO:0007669"/>
    <property type="project" value="TreeGrafter"/>
</dbReference>
<comment type="catalytic activity">
    <reaction evidence="12">
        <text>small RNA 3'-end nucleotide + S-adenosyl-L-methionine = small RNA 3'-end 2'-O-methylnucleotide + S-adenosyl-L-homocysteine + H(+)</text>
        <dbReference type="Rhea" id="RHEA:37887"/>
        <dbReference type="Rhea" id="RHEA-COMP:10415"/>
        <dbReference type="Rhea" id="RHEA-COMP:10416"/>
        <dbReference type="ChEBI" id="CHEBI:15378"/>
        <dbReference type="ChEBI" id="CHEBI:57856"/>
        <dbReference type="ChEBI" id="CHEBI:59789"/>
        <dbReference type="ChEBI" id="CHEBI:74896"/>
        <dbReference type="ChEBI" id="CHEBI:74898"/>
        <dbReference type="EC" id="2.1.1.386"/>
    </reaction>
</comment>
<evidence type="ECO:0000256" key="2">
    <source>
        <dbReference type="ARBA" id="ARBA00009026"/>
    </source>
</evidence>
<keyword evidence="9" id="KW-0694">RNA-binding</keyword>
<dbReference type="Gene3D" id="3.40.50.150">
    <property type="entry name" value="Vaccinia Virus protein VP39"/>
    <property type="match status" value="1"/>
</dbReference>
<evidence type="ECO:0000256" key="10">
    <source>
        <dbReference type="ARBA" id="ARBA00023158"/>
    </source>
</evidence>
<dbReference type="InterPro" id="IPR029063">
    <property type="entry name" value="SAM-dependent_MTases_sf"/>
</dbReference>
<dbReference type="EC" id="2.1.1.386" evidence="11"/>
<comment type="similarity">
    <text evidence="2">Belongs to the methyltransferase superfamily. HEN1 family.</text>
</comment>
<dbReference type="GO" id="GO:0005634">
    <property type="term" value="C:nucleus"/>
    <property type="evidence" value="ECO:0007669"/>
    <property type="project" value="TreeGrafter"/>
</dbReference>
<sequence length="506" mass="55900">MEGAGFWPPLYSQRHRAVATFLASHDVSSLLDFGCGEGSLLSYLRTEPHIRRMAGIDVDEVALQQAAERTEPTFYEHVVKRPHPLTISLHRGSICSPAHTRQLLRAAHVAVQEVGGSSSEADGEQVEEEDWDAIALVEVIEHLEPHDLPAMEASVFGRCRPRYVVVTTPNYEFNVVFNDPLGAHIISSKRARPDTTYATSSSSSFTPSPTTSHLPFRHYDHKFEWTRAEFEEWCNAVANRYGYRYTLSGAGRAAQITRKKKEEDEEEEKESALARPAASSKRKCPTSPGVEGHKKHDDGEEDDDVGFCTQIAYFTRLEDDDRTTPNEEAESTAAATEEPLQLCAVHSFPVDTRSDTEKLAAAVAYAYGHVVVGSEGELEYGDWVSVADRLLPLPPVRESCGETASPDRLRAELRAIAAEPSRYFGLEYDEATDRVRIAAYDSDEDEEEPPADDGGGGGGPLFLENESEGDSRRSNQAAAERPSPVWAAGEEDGAWGQSWGDSWDHE</sequence>
<evidence type="ECO:0000256" key="1">
    <source>
        <dbReference type="ARBA" id="ARBA00001946"/>
    </source>
</evidence>
<keyword evidence="7" id="KW-0479">Metal-binding</keyword>
<dbReference type="VEuPathDB" id="AmoebaDB:ACA1_362270"/>
<dbReference type="GO" id="GO:0001510">
    <property type="term" value="P:RNA methylation"/>
    <property type="evidence" value="ECO:0007669"/>
    <property type="project" value="InterPro"/>
</dbReference>
<dbReference type="SUPFAM" id="SSF53335">
    <property type="entry name" value="S-adenosyl-L-methionine-dependent methyltransferases"/>
    <property type="match status" value="1"/>
</dbReference>
<evidence type="ECO:0000256" key="5">
    <source>
        <dbReference type="ARBA" id="ARBA00022679"/>
    </source>
</evidence>
<evidence type="ECO:0000313" key="15">
    <source>
        <dbReference type="Proteomes" id="UP000011083"/>
    </source>
</evidence>
<dbReference type="GO" id="GO:0003723">
    <property type="term" value="F:RNA binding"/>
    <property type="evidence" value="ECO:0007669"/>
    <property type="project" value="UniProtKB-KW"/>
</dbReference>
<feature type="compositionally biased region" description="Low complexity" evidence="13">
    <location>
        <begin position="195"/>
        <end position="211"/>
    </location>
</feature>
<dbReference type="GO" id="GO:0046872">
    <property type="term" value="F:metal ion binding"/>
    <property type="evidence" value="ECO:0007669"/>
    <property type="project" value="UniProtKB-KW"/>
</dbReference>
<dbReference type="AlphaFoldDB" id="L8GF99"/>
<dbReference type="PANTHER" id="PTHR21404">
    <property type="entry name" value="HEN1"/>
    <property type="match status" value="1"/>
</dbReference>
<evidence type="ECO:0000256" key="12">
    <source>
        <dbReference type="ARBA" id="ARBA00048418"/>
    </source>
</evidence>
<evidence type="ECO:0000256" key="7">
    <source>
        <dbReference type="ARBA" id="ARBA00022723"/>
    </source>
</evidence>
<evidence type="ECO:0000256" key="11">
    <source>
        <dbReference type="ARBA" id="ARBA00035025"/>
    </source>
</evidence>
<protein>
    <recommendedName>
        <fullName evidence="3">Small RNA 2'-O-methyltransferase</fullName>
        <ecNumber evidence="11">2.1.1.386</ecNumber>
    </recommendedName>
</protein>
<dbReference type="GeneID" id="14912305"/>
<organism evidence="14 15">
    <name type="scientific">Acanthamoeba castellanii (strain ATCC 30010 / Neff)</name>
    <dbReference type="NCBI Taxonomy" id="1257118"/>
    <lineage>
        <taxon>Eukaryota</taxon>
        <taxon>Amoebozoa</taxon>
        <taxon>Discosea</taxon>
        <taxon>Longamoebia</taxon>
        <taxon>Centramoebida</taxon>
        <taxon>Acanthamoebidae</taxon>
        <taxon>Acanthamoeba</taxon>
    </lineage>
</organism>
<dbReference type="PANTHER" id="PTHR21404:SF3">
    <property type="entry name" value="SMALL RNA 2'-O-METHYLTRANSFERASE"/>
    <property type="match status" value="1"/>
</dbReference>
<evidence type="ECO:0000256" key="13">
    <source>
        <dbReference type="SAM" id="MobiDB-lite"/>
    </source>
</evidence>
<feature type="compositionally biased region" description="Acidic residues" evidence="13">
    <location>
        <begin position="441"/>
        <end position="451"/>
    </location>
</feature>
<comment type="cofactor">
    <cofactor evidence="1">
        <name>Mg(2+)</name>
        <dbReference type="ChEBI" id="CHEBI:18420"/>
    </cofactor>
</comment>
<dbReference type="Pfam" id="PF13489">
    <property type="entry name" value="Methyltransf_23"/>
    <property type="match status" value="1"/>
</dbReference>
<evidence type="ECO:0000256" key="3">
    <source>
        <dbReference type="ARBA" id="ARBA00021330"/>
    </source>
</evidence>
<keyword evidence="6" id="KW-0949">S-adenosyl-L-methionine</keyword>
<feature type="region of interest" description="Disordered" evidence="13">
    <location>
        <begin position="190"/>
        <end position="211"/>
    </location>
</feature>
<evidence type="ECO:0000256" key="4">
    <source>
        <dbReference type="ARBA" id="ARBA00022603"/>
    </source>
</evidence>
<keyword evidence="10" id="KW-0943">RNA-mediated gene silencing</keyword>
<dbReference type="EMBL" id="KB008147">
    <property type="protein sequence ID" value="ELR11755.1"/>
    <property type="molecule type" value="Genomic_DNA"/>
</dbReference>
<evidence type="ECO:0000313" key="14">
    <source>
        <dbReference type="EMBL" id="ELR11755.1"/>
    </source>
</evidence>
<feature type="region of interest" description="Disordered" evidence="13">
    <location>
        <begin position="441"/>
        <end position="506"/>
    </location>
</feature>
<keyword evidence="15" id="KW-1185">Reference proteome</keyword>
<dbReference type="GO" id="GO:0090486">
    <property type="term" value="F:small RNA 2'-O-methyltransferase activity"/>
    <property type="evidence" value="ECO:0007669"/>
    <property type="project" value="UniProtKB-EC"/>
</dbReference>
<dbReference type="InterPro" id="IPR026610">
    <property type="entry name" value="Hen1"/>
</dbReference>
<keyword evidence="5" id="KW-0808">Transferase</keyword>
<evidence type="ECO:0000256" key="6">
    <source>
        <dbReference type="ARBA" id="ARBA00022691"/>
    </source>
</evidence>
<name>L8GF99_ACACF</name>
<dbReference type="RefSeq" id="XP_004333768.1">
    <property type="nucleotide sequence ID" value="XM_004333720.1"/>
</dbReference>
<gene>
    <name evidence="14" type="ORF">ACA1_362270</name>
</gene>